<name>A0ABY2DSG1_9FLAO</name>
<feature type="signal peptide" evidence="1">
    <location>
        <begin position="1"/>
        <end position="19"/>
    </location>
</feature>
<evidence type="ECO:0000313" key="3">
    <source>
        <dbReference type="Proteomes" id="UP000294685"/>
    </source>
</evidence>
<proteinExistence type="predicted"/>
<evidence type="ECO:0000313" key="2">
    <source>
        <dbReference type="EMBL" id="TDE29808.1"/>
    </source>
</evidence>
<dbReference type="PROSITE" id="PS51257">
    <property type="entry name" value="PROKAR_LIPOPROTEIN"/>
    <property type="match status" value="1"/>
</dbReference>
<gene>
    <name evidence="2" type="ORF">E0I61_07475</name>
</gene>
<sequence length="255" mass="26775">MKKYLLKIIAIALFMGVIAGCESESVVFDNVNGQEGVQFTTRSYNITVPAEGTKVTIPVSVTTISDVARTFQAVADAKSTGAAVSYAIGVANIPAGSYEGTLDVTLNTNSLQDGIAYALLVKLVAPAGGSAFNNVATINYNKKVVCNNVVLTVTTDQYAEETSWKIRNAAGVVVASIPPGTYGPAGSVASRGKVYTHNINLPNGKYTLIMEDVYCDGQTDGVYEGSYKLDCSIIKHASGTGAFGCTEVTNFEINP</sequence>
<evidence type="ECO:0008006" key="4">
    <source>
        <dbReference type="Google" id="ProtNLM"/>
    </source>
</evidence>
<keyword evidence="1" id="KW-0732">Signal</keyword>
<organism evidence="2 3">
    <name type="scientific">Flavobacterium ranwuense</name>
    <dbReference type="NCBI Taxonomy" id="2541725"/>
    <lineage>
        <taxon>Bacteria</taxon>
        <taxon>Pseudomonadati</taxon>
        <taxon>Bacteroidota</taxon>
        <taxon>Flavobacteriia</taxon>
        <taxon>Flavobacteriales</taxon>
        <taxon>Flavobacteriaceae</taxon>
        <taxon>Flavobacterium</taxon>
    </lineage>
</organism>
<protein>
    <recommendedName>
        <fullName evidence="4">DUF1735 domain-containing protein</fullName>
    </recommendedName>
</protein>
<dbReference type="RefSeq" id="WP_132070438.1">
    <property type="nucleotide sequence ID" value="NZ_SMLH01000003.1"/>
</dbReference>
<accession>A0ABY2DSG1</accession>
<dbReference type="Proteomes" id="UP000294685">
    <property type="component" value="Unassembled WGS sequence"/>
</dbReference>
<keyword evidence="3" id="KW-1185">Reference proteome</keyword>
<feature type="chain" id="PRO_5046996661" description="DUF1735 domain-containing protein" evidence="1">
    <location>
        <begin position="20"/>
        <end position="255"/>
    </location>
</feature>
<evidence type="ECO:0000256" key="1">
    <source>
        <dbReference type="SAM" id="SignalP"/>
    </source>
</evidence>
<comment type="caution">
    <text evidence="2">The sequence shown here is derived from an EMBL/GenBank/DDBJ whole genome shotgun (WGS) entry which is preliminary data.</text>
</comment>
<dbReference type="EMBL" id="SMLH01000003">
    <property type="protein sequence ID" value="TDE29808.1"/>
    <property type="molecule type" value="Genomic_DNA"/>
</dbReference>
<reference evidence="2 3" key="1">
    <citation type="submission" date="2019-03" db="EMBL/GenBank/DDBJ databases">
        <title>Novel species of Flavobacterium.</title>
        <authorList>
            <person name="Liu Q."/>
            <person name="Xin Y.-H."/>
        </authorList>
    </citation>
    <scope>NUCLEOTIDE SEQUENCE [LARGE SCALE GENOMIC DNA]</scope>
    <source>
        <strain evidence="2 3">LB2P22</strain>
    </source>
</reference>